<gene>
    <name evidence="1" type="ORF">N3K66_007520</name>
</gene>
<reference evidence="1" key="1">
    <citation type="submission" date="2022-10" db="EMBL/GenBank/DDBJ databases">
        <title>Complete Genome of Trichothecium roseum strain YXFP-22015, a Plant Pathogen Isolated from Citrus.</title>
        <authorList>
            <person name="Wang Y."/>
            <person name="Zhu L."/>
        </authorList>
    </citation>
    <scope>NUCLEOTIDE SEQUENCE</scope>
    <source>
        <strain evidence="1">YXFP-22015</strain>
    </source>
</reference>
<comment type="caution">
    <text evidence="1">The sequence shown here is derived from an EMBL/GenBank/DDBJ whole genome shotgun (WGS) entry which is preliminary data.</text>
</comment>
<protein>
    <submittedName>
        <fullName evidence="1">Uncharacterized protein</fullName>
    </submittedName>
</protein>
<sequence length="655" mass="71459">MPSDTHSHHRHRHRFGNDAGLITHGPGLAQRQQHQHQQRDILLRRLHHHEPRRRQQDQRRQQQHTQGHRRHIQHHAQQPRQQRDQRPEQQRPRHLHQQPRQHHRHPHNQEQQPPPPPQQQHHDSQPQPASIPSFDTTFFHPTPFFYFHHIVDPVRATLKVEVIGPNLTHTFTHSRAAKPSSSPSSSAAAAAAAATGGMGPGRTLPMLENKTVGFVALVRPERQNHPENSSSNTNTNSSNSNTRIVLGWAESGHGAGRSGDLLDTSPTSPVLPNRVWTRRVVRVGERCLGLNMARVFDSMGGYGRGLGTPRRRQALRGVFLGSHVEAKLALFGVCLLLRTFGLADDMDSVSARQLAALRRPDVVWEDGSRPVIEVYFSRKNCGPCGRFVEGLQRLTGIRVKLCWRDRLTKKVYGGEAVKKALAGGGTAAAAAAAAAVRPTEDGVVAGRDASGEVIVLEDAADHPAAIIIDGDDEDDCCVIDDIIDQVDLVADSSETGRGDEDDDGDEDEDDEDETAPTPAHAYADGLAYCVGQIGQEPRTARTAIVDLAERLLKRPRVRGTIDKPLPATPVTEFPGMLEPGPTPRFGMGRGMGTVPAPPPPSRGQRQARGGAVARMQGARRHTLGGSDVAESERGLGGGLGGWLGLGRIATSGSIL</sequence>
<name>A0ACC0UU45_9HYPO</name>
<keyword evidence="2" id="KW-1185">Reference proteome</keyword>
<proteinExistence type="predicted"/>
<evidence type="ECO:0000313" key="1">
    <source>
        <dbReference type="EMBL" id="KAI9897664.1"/>
    </source>
</evidence>
<dbReference type="EMBL" id="CM047946">
    <property type="protein sequence ID" value="KAI9897664.1"/>
    <property type="molecule type" value="Genomic_DNA"/>
</dbReference>
<accession>A0ACC0UU45</accession>
<evidence type="ECO:0000313" key="2">
    <source>
        <dbReference type="Proteomes" id="UP001163324"/>
    </source>
</evidence>
<organism evidence="1 2">
    <name type="scientific">Trichothecium roseum</name>
    <dbReference type="NCBI Taxonomy" id="47278"/>
    <lineage>
        <taxon>Eukaryota</taxon>
        <taxon>Fungi</taxon>
        <taxon>Dikarya</taxon>
        <taxon>Ascomycota</taxon>
        <taxon>Pezizomycotina</taxon>
        <taxon>Sordariomycetes</taxon>
        <taxon>Hypocreomycetidae</taxon>
        <taxon>Hypocreales</taxon>
        <taxon>Hypocreales incertae sedis</taxon>
        <taxon>Trichothecium</taxon>
    </lineage>
</organism>
<dbReference type="Proteomes" id="UP001163324">
    <property type="component" value="Chromosome 7"/>
</dbReference>